<dbReference type="OrthoDB" id="1928976at2759"/>
<feature type="compositionally biased region" description="Basic residues" evidence="1">
    <location>
        <begin position="666"/>
        <end position="678"/>
    </location>
</feature>
<keyword evidence="2" id="KW-0347">Helicase</keyword>
<feature type="region of interest" description="Disordered" evidence="1">
    <location>
        <begin position="598"/>
        <end position="678"/>
    </location>
</feature>
<proteinExistence type="predicted"/>
<dbReference type="STRING" id="35608.A0A2U1MNJ9"/>
<dbReference type="GO" id="GO:0004386">
    <property type="term" value="F:helicase activity"/>
    <property type="evidence" value="ECO:0007669"/>
    <property type="project" value="UniProtKB-KW"/>
</dbReference>
<sequence>MHECVAIPTGGNRAPTSFDNQCNTPSPLTRYENLRLTSSAVSSQDALYKENERISNRMFQVHNGLGSHEPNVPLDTFIGRGRRTSKRQRELKEQRFKECGSSSQNSAFGDVPKRMPSCPSVCLPSEYRFTDAGQGDLTSSSESHVHIVTTEHCHQPRAPHSSMNTRENDIVYNLSFITVEQPTSSAPPPGRRKKRAMSQTSLRRPSIRRRCSTSGANEGASPVYQDIGDCTERCRYCDARFWPGEQLAGHRSNTGHPIYHLCCGDGKLLMDPEVDPPEYIKHLLGQNTFMQNIRAYNQMFAMTSFGATIDNTVNQRRGPYVFKVSGQIYHWIGALCPTGDDDPCFLQLYIYDTANEVRNKMSHFEDSDGHPLDPEIVQGLIEFLDAHNELVQLFGTARDKCAEAEVPNFKVRLFNAKGSRNYELPTSDALGAIVFDSGPTTEADYDVIIEYRDAPPKRINKLHQSYMSLQFPLIFIYGQPGYHTKLMLRSADPNEKMKQQKAIVCPKNETADTINSQVLKMVDGESTTYASYDIAIPMEDAGIHSIEYPATEKVVHDVDATVGEETDSSQQKMVEVTYPEAPQEGTTEVNVAEKLNEPTAASDHKAPVPTQTGTPVTASTKISQDYSQKETNEDGKTKAQESDLFEDEPSDIKKQKATGTSSLAGKLKKATVTKKKNH</sequence>
<keyword evidence="3" id="KW-1185">Reference proteome</keyword>
<keyword evidence="2" id="KW-0378">Hydrolase</keyword>
<organism evidence="2 3">
    <name type="scientific">Artemisia annua</name>
    <name type="common">Sweet wormwood</name>
    <dbReference type="NCBI Taxonomy" id="35608"/>
    <lineage>
        <taxon>Eukaryota</taxon>
        <taxon>Viridiplantae</taxon>
        <taxon>Streptophyta</taxon>
        <taxon>Embryophyta</taxon>
        <taxon>Tracheophyta</taxon>
        <taxon>Spermatophyta</taxon>
        <taxon>Magnoliopsida</taxon>
        <taxon>eudicotyledons</taxon>
        <taxon>Gunneridae</taxon>
        <taxon>Pentapetalae</taxon>
        <taxon>asterids</taxon>
        <taxon>campanulids</taxon>
        <taxon>Asterales</taxon>
        <taxon>Asteraceae</taxon>
        <taxon>Asteroideae</taxon>
        <taxon>Anthemideae</taxon>
        <taxon>Artemisiinae</taxon>
        <taxon>Artemisia</taxon>
    </lineage>
</organism>
<evidence type="ECO:0000313" key="3">
    <source>
        <dbReference type="Proteomes" id="UP000245207"/>
    </source>
</evidence>
<feature type="compositionally biased region" description="Basic and acidic residues" evidence="1">
    <location>
        <begin position="627"/>
        <end position="641"/>
    </location>
</feature>
<name>A0A2U1MNJ9_ARTAN</name>
<accession>A0A2U1MNJ9</accession>
<dbReference type="PANTHER" id="PTHR45786:SF74">
    <property type="entry name" value="ATP-DEPENDENT DNA HELICASE"/>
    <property type="match status" value="1"/>
</dbReference>
<dbReference type="Proteomes" id="UP000245207">
    <property type="component" value="Unassembled WGS sequence"/>
</dbReference>
<gene>
    <name evidence="2" type="ORF">CTI12_AA360320</name>
</gene>
<comment type="caution">
    <text evidence="2">The sequence shown here is derived from an EMBL/GenBank/DDBJ whole genome shotgun (WGS) entry which is preliminary data.</text>
</comment>
<reference evidence="2 3" key="1">
    <citation type="journal article" date="2018" name="Mol. Plant">
        <title>The genome of Artemisia annua provides insight into the evolution of Asteraceae family and artemisinin biosynthesis.</title>
        <authorList>
            <person name="Shen Q."/>
            <person name="Zhang L."/>
            <person name="Liao Z."/>
            <person name="Wang S."/>
            <person name="Yan T."/>
            <person name="Shi P."/>
            <person name="Liu M."/>
            <person name="Fu X."/>
            <person name="Pan Q."/>
            <person name="Wang Y."/>
            <person name="Lv Z."/>
            <person name="Lu X."/>
            <person name="Zhang F."/>
            <person name="Jiang W."/>
            <person name="Ma Y."/>
            <person name="Chen M."/>
            <person name="Hao X."/>
            <person name="Li L."/>
            <person name="Tang Y."/>
            <person name="Lv G."/>
            <person name="Zhou Y."/>
            <person name="Sun X."/>
            <person name="Brodelius P.E."/>
            <person name="Rose J.K.C."/>
            <person name="Tang K."/>
        </authorList>
    </citation>
    <scope>NUCLEOTIDE SEQUENCE [LARGE SCALE GENOMIC DNA]</scope>
    <source>
        <strain evidence="3">cv. Huhao1</strain>
        <tissue evidence="2">Leaf</tissue>
    </source>
</reference>
<feature type="region of interest" description="Disordered" evidence="1">
    <location>
        <begin position="180"/>
        <end position="218"/>
    </location>
</feature>
<dbReference type="AlphaFoldDB" id="A0A2U1MNJ9"/>
<protein>
    <submittedName>
        <fullName evidence="2">Helitron helicase-like domain-containing protein</fullName>
    </submittedName>
</protein>
<feature type="compositionally biased region" description="Polar residues" evidence="1">
    <location>
        <begin position="609"/>
        <end position="626"/>
    </location>
</feature>
<evidence type="ECO:0000313" key="2">
    <source>
        <dbReference type="EMBL" id="PWA62808.1"/>
    </source>
</evidence>
<keyword evidence="2" id="KW-0067">ATP-binding</keyword>
<keyword evidence="2" id="KW-0547">Nucleotide-binding</keyword>
<dbReference type="PANTHER" id="PTHR45786">
    <property type="entry name" value="DNA BINDING PROTEIN-LIKE"/>
    <property type="match status" value="1"/>
</dbReference>
<evidence type="ECO:0000256" key="1">
    <source>
        <dbReference type="SAM" id="MobiDB-lite"/>
    </source>
</evidence>
<dbReference type="EMBL" id="PKPP01004779">
    <property type="protein sequence ID" value="PWA62808.1"/>
    <property type="molecule type" value="Genomic_DNA"/>
</dbReference>